<feature type="compositionally biased region" description="Basic and acidic residues" evidence="1">
    <location>
        <begin position="62"/>
        <end position="71"/>
    </location>
</feature>
<gene>
    <name evidence="2" type="ORF">MAM1_0124d05950</name>
</gene>
<reference evidence="2" key="1">
    <citation type="submission" date="2014-09" db="EMBL/GenBank/DDBJ databases">
        <title>Draft genome sequence of an oleaginous Mucoromycotina fungus Mucor ambiguus NBRC6742.</title>
        <authorList>
            <person name="Takeda I."/>
            <person name="Yamane N."/>
            <person name="Morita T."/>
            <person name="Tamano K."/>
            <person name="Machida M."/>
            <person name="Baker S."/>
            <person name="Koike H."/>
        </authorList>
    </citation>
    <scope>NUCLEOTIDE SEQUENCE</scope>
    <source>
        <strain evidence="2">NBRC 6742</strain>
    </source>
</reference>
<sequence length="185" mass="22072">MPTPQPPQNMPDENIPRWQFRKKKKLEKRRKKRQEYAEKNKPTDIPRVKETEEFSSSIAIAEKQRYEQDKRHWEEREGQFKLVELAKKKAREKEERAKALAQKRWQHTLMTLPMLPPTFSVGASRNLEKVNLDTNRYRAICTNASRKTTTKPGPFKTFVKPENAVSIPYKKTYRDRFLEKKLSNQ</sequence>
<dbReference type="OrthoDB" id="2286862at2759"/>
<keyword evidence="3" id="KW-1185">Reference proteome</keyword>
<accession>A0A0C9M837</accession>
<organism evidence="2">
    <name type="scientific">Mucor ambiguus</name>
    <dbReference type="NCBI Taxonomy" id="91626"/>
    <lineage>
        <taxon>Eukaryota</taxon>
        <taxon>Fungi</taxon>
        <taxon>Fungi incertae sedis</taxon>
        <taxon>Mucoromycota</taxon>
        <taxon>Mucoromycotina</taxon>
        <taxon>Mucoromycetes</taxon>
        <taxon>Mucorales</taxon>
        <taxon>Mucorineae</taxon>
        <taxon>Mucoraceae</taxon>
        <taxon>Mucor</taxon>
    </lineage>
</organism>
<proteinExistence type="predicted"/>
<evidence type="ECO:0000256" key="1">
    <source>
        <dbReference type="SAM" id="MobiDB-lite"/>
    </source>
</evidence>
<protein>
    <submittedName>
        <fullName evidence="2">Uncharacterized protein</fullName>
    </submittedName>
</protein>
<name>A0A0C9M837_9FUNG</name>
<evidence type="ECO:0000313" key="3">
    <source>
        <dbReference type="Proteomes" id="UP000053815"/>
    </source>
</evidence>
<dbReference type="Proteomes" id="UP000053815">
    <property type="component" value="Unassembled WGS sequence"/>
</dbReference>
<feature type="region of interest" description="Disordered" evidence="1">
    <location>
        <begin position="1"/>
        <end position="71"/>
    </location>
</feature>
<dbReference type="EMBL" id="DF836413">
    <property type="protein sequence ID" value="GAN06466.1"/>
    <property type="molecule type" value="Genomic_DNA"/>
</dbReference>
<feature type="compositionally biased region" description="Basic and acidic residues" evidence="1">
    <location>
        <begin position="34"/>
        <end position="52"/>
    </location>
</feature>
<evidence type="ECO:0000313" key="2">
    <source>
        <dbReference type="EMBL" id="GAN06466.1"/>
    </source>
</evidence>
<dbReference type="AlphaFoldDB" id="A0A0C9M837"/>
<feature type="compositionally biased region" description="Basic residues" evidence="1">
    <location>
        <begin position="19"/>
        <end position="33"/>
    </location>
</feature>